<dbReference type="GO" id="GO:0004557">
    <property type="term" value="F:alpha-galactosidase activity"/>
    <property type="evidence" value="ECO:0007669"/>
    <property type="project" value="UniProtKB-UniRule"/>
</dbReference>
<dbReference type="InterPro" id="IPR038417">
    <property type="entry name" value="Alpga-gal_N_sf"/>
</dbReference>
<keyword evidence="5 6" id="KW-0326">Glycosidase</keyword>
<proteinExistence type="inferred from homology"/>
<keyword evidence="4 6" id="KW-0378">Hydrolase</keyword>
<dbReference type="InterPro" id="IPR017853">
    <property type="entry name" value="GH"/>
</dbReference>
<dbReference type="PANTHER" id="PTHR43053:SF3">
    <property type="entry name" value="ALPHA-GALACTOSIDASE C-RELATED"/>
    <property type="match status" value="1"/>
</dbReference>
<evidence type="ECO:0000259" key="10">
    <source>
        <dbReference type="Pfam" id="PF16875"/>
    </source>
</evidence>
<dbReference type="SUPFAM" id="SSF51445">
    <property type="entry name" value="(Trans)glycosidases"/>
    <property type="match status" value="1"/>
</dbReference>
<dbReference type="InterPro" id="IPR031705">
    <property type="entry name" value="Glyco_hydro_36_C"/>
</dbReference>
<evidence type="ECO:0000256" key="6">
    <source>
        <dbReference type="PIRNR" id="PIRNR005536"/>
    </source>
</evidence>
<dbReference type="PRINTS" id="PR00743">
    <property type="entry name" value="GLHYDRLASE36"/>
</dbReference>
<feature type="binding site" evidence="8">
    <location>
        <position position="526"/>
    </location>
    <ligand>
        <name>substrate</name>
    </ligand>
</feature>
<feature type="binding site" evidence="8">
    <location>
        <position position="443"/>
    </location>
    <ligand>
        <name>substrate</name>
    </ligand>
</feature>
<dbReference type="Gene3D" id="2.60.40.1180">
    <property type="entry name" value="Golgi alpha-mannosidase II"/>
    <property type="match status" value="1"/>
</dbReference>
<evidence type="ECO:0000256" key="5">
    <source>
        <dbReference type="ARBA" id="ARBA00023295"/>
    </source>
</evidence>
<dbReference type="STRING" id="1138822.PL11_001160"/>
<evidence type="ECO:0000256" key="2">
    <source>
        <dbReference type="ARBA" id="ARBA00006202"/>
    </source>
</evidence>
<evidence type="ECO:0000313" key="12">
    <source>
        <dbReference type="Proteomes" id="UP000286974"/>
    </source>
</evidence>
<dbReference type="PANTHER" id="PTHR43053">
    <property type="entry name" value="GLYCOSIDASE FAMILY 31"/>
    <property type="match status" value="1"/>
</dbReference>
<dbReference type="FunFam" id="3.20.20.70:FF:000118">
    <property type="entry name" value="Alpha-galactosidase"/>
    <property type="match status" value="1"/>
</dbReference>
<evidence type="ECO:0000256" key="7">
    <source>
        <dbReference type="PIRSR" id="PIRSR005536-1"/>
    </source>
</evidence>
<dbReference type="Gene3D" id="2.70.98.60">
    <property type="entry name" value="alpha-galactosidase from lactobacil brevis"/>
    <property type="match status" value="1"/>
</dbReference>
<accession>A0A401FNX9</accession>
<feature type="binding site" evidence="8">
    <location>
        <begin position="366"/>
        <end position="367"/>
    </location>
    <ligand>
        <name>substrate</name>
    </ligand>
</feature>
<dbReference type="InterPro" id="IPR013780">
    <property type="entry name" value="Glyco_hydro_b"/>
</dbReference>
<organism evidence="11 12">
    <name type="scientific">Lentilactobacillus kosonis</name>
    <dbReference type="NCBI Taxonomy" id="2810561"/>
    <lineage>
        <taxon>Bacteria</taxon>
        <taxon>Bacillati</taxon>
        <taxon>Bacillota</taxon>
        <taxon>Bacilli</taxon>
        <taxon>Lactobacillales</taxon>
        <taxon>Lactobacillaceae</taxon>
        <taxon>Lentilactobacillus</taxon>
    </lineage>
</organism>
<feature type="binding site" evidence="8">
    <location>
        <position position="199"/>
    </location>
    <ligand>
        <name>substrate</name>
    </ligand>
</feature>
<dbReference type="InterPro" id="IPR013785">
    <property type="entry name" value="Aldolase_TIM"/>
</dbReference>
<dbReference type="EMBL" id="BEXA01000005">
    <property type="protein sequence ID" value="GAY73921.1"/>
    <property type="molecule type" value="Genomic_DNA"/>
</dbReference>
<dbReference type="PROSITE" id="PS00512">
    <property type="entry name" value="ALPHA_GALACTOSIDASE"/>
    <property type="match status" value="1"/>
</dbReference>
<dbReference type="Pfam" id="PF16874">
    <property type="entry name" value="Glyco_hydro_36C"/>
    <property type="match status" value="1"/>
</dbReference>
<comment type="catalytic activity">
    <reaction evidence="1 6">
        <text>Hydrolysis of terminal, non-reducing alpha-D-galactose residues in alpha-D-galactosides, including galactose oligosaccharides, galactomannans and galactolipids.</text>
        <dbReference type="EC" id="3.2.1.22"/>
    </reaction>
</comment>
<dbReference type="InterPro" id="IPR031704">
    <property type="entry name" value="Glyco_hydro_36_N"/>
</dbReference>
<protein>
    <recommendedName>
        <fullName evidence="3 6">Alpha-galactosidase</fullName>
        <ecNumber evidence="3 6">3.2.1.22</ecNumber>
    </recommendedName>
</protein>
<gene>
    <name evidence="11" type="ORF">NBRC111893_2067</name>
</gene>
<feature type="binding site" evidence="8">
    <location>
        <position position="548"/>
    </location>
    <ligand>
        <name>substrate</name>
    </ligand>
</feature>
<dbReference type="Gene3D" id="3.20.20.70">
    <property type="entry name" value="Aldolase class I"/>
    <property type="match status" value="1"/>
</dbReference>
<name>A0A401FNX9_9LACO</name>
<reference evidence="11 12" key="1">
    <citation type="submission" date="2017-11" db="EMBL/GenBank/DDBJ databases">
        <title>Draft Genome Sequence of Lactobacillus curieae NBRC 111893 isolated from Koso, a Japanese sugar-Vegetable Fermented Beverage.</title>
        <authorList>
            <person name="Chiou T.Y."/>
            <person name="Oshima K."/>
            <person name="Suda W."/>
            <person name="Hattori M."/>
            <person name="Takahashi T."/>
        </authorList>
    </citation>
    <scope>NUCLEOTIDE SEQUENCE [LARGE SCALE GENOMIC DNA]</scope>
    <source>
        <strain evidence="11 12">NBRC111893</strain>
    </source>
</reference>
<feature type="domain" description="Glycosyl hydrolase family 36 C-terminal" evidence="9">
    <location>
        <begin position="649"/>
        <end position="734"/>
    </location>
</feature>
<feature type="domain" description="Glycosyl hydrolase family 36 N-terminal" evidence="10">
    <location>
        <begin position="28"/>
        <end position="284"/>
    </location>
</feature>
<dbReference type="EC" id="3.2.1.22" evidence="3 6"/>
<dbReference type="Pfam" id="PF02065">
    <property type="entry name" value="Melibiase"/>
    <property type="match status" value="1"/>
</dbReference>
<comment type="similarity">
    <text evidence="2">Belongs to the glycosyl hydrolase 36 family.</text>
</comment>
<dbReference type="PIRSF" id="PIRSF005536">
    <property type="entry name" value="Agal"/>
    <property type="match status" value="1"/>
</dbReference>
<dbReference type="AlphaFoldDB" id="A0A401FNX9"/>
<evidence type="ECO:0000256" key="3">
    <source>
        <dbReference type="ARBA" id="ARBA00012755"/>
    </source>
</evidence>
<keyword evidence="12" id="KW-1185">Reference proteome</keyword>
<evidence type="ECO:0000256" key="8">
    <source>
        <dbReference type="PIRSR" id="PIRSR005536-2"/>
    </source>
</evidence>
<sequence length="738" mass="85123">MIEYSKESQTFQLQTDNTSYIFQVLANGDLGQVYYGRKIHLKSNYHNLTTREIKDATVSWKVDQPDIQPDVLKHEYSVLGSGDFRFPAFQLTFANGSRVSEFKYVDYEINTGKQRLPGMPSTFDDTNDDVQTLTINLTDQLVGMDLQLHYSIFPHQDVIARSATFINHSNDQVVIDHAFSTEVDLPDANYDLIEFPGAWARERQLNRAALRLGYQGSGSLRNATSHQANPFMMIARHDTSEDFGEVYGFNLVYSGNFLNQVEVDQFQTTRILVGINPTEFAWNLGPGSQFQTPEAIQSYSNQGMNQLSQQLSDFYQDHIVNPRFSQQPRPTLVNNWEGTYFDFNEDKLMTIVNAAHKAGIEMFVLDDGWFGERNDDTTSLGDWFVDKNKFPNGIEHFVNQVHGLGMKFGLWVEPEMISKQSHLYEQHPEWMIQTPGRHQTPGRNQFVLDMTRPEVVDYLFKVLNQIITDTKLDYIKWDMNRYITEMYGIDLPANQQLEMGHRYILGVYDLYDRLIKSNPDVLFESCASGGGRFDLGMMYYAPQAWTSDDIDAAERMKIQYGTSYGYSLSMMGSHVSAVPNDITGRTIELSTRARVAYFGDFGYELDLAKLSDDELKQVAWQVEFYKRYRRLFQFGKFYRIESPFAGNVTSWQVVNDDQSLAIAGRYQLMNEPNSPYLRIKFKGLHPDKQYRINDSEEIFYGDELMNAGYFIPNILKTMKEQRLRTADFSSQLFVIKAI</sequence>
<evidence type="ECO:0000256" key="1">
    <source>
        <dbReference type="ARBA" id="ARBA00001255"/>
    </source>
</evidence>
<comment type="caution">
    <text evidence="11">The sequence shown here is derived from an EMBL/GenBank/DDBJ whole genome shotgun (WGS) entry which is preliminary data.</text>
</comment>
<feature type="active site" description="Proton donor" evidence="7">
    <location>
        <position position="548"/>
    </location>
</feature>
<evidence type="ECO:0000313" key="11">
    <source>
        <dbReference type="EMBL" id="GAY73921.1"/>
    </source>
</evidence>
<dbReference type="CDD" id="cd14791">
    <property type="entry name" value="GH36"/>
    <property type="match status" value="1"/>
</dbReference>
<dbReference type="InterPro" id="IPR002252">
    <property type="entry name" value="Glyco_hydro_36"/>
</dbReference>
<feature type="active site" description="Nucleophile" evidence="7">
    <location>
        <position position="478"/>
    </location>
</feature>
<evidence type="ECO:0000259" key="9">
    <source>
        <dbReference type="Pfam" id="PF16874"/>
    </source>
</evidence>
<dbReference type="InterPro" id="IPR000111">
    <property type="entry name" value="Glyco_hydro_27/36_CS"/>
</dbReference>
<dbReference type="GO" id="GO:0016052">
    <property type="term" value="P:carbohydrate catabolic process"/>
    <property type="evidence" value="ECO:0007669"/>
    <property type="project" value="InterPro"/>
</dbReference>
<feature type="binding site" evidence="8">
    <location>
        <begin position="476"/>
        <end position="480"/>
    </location>
    <ligand>
        <name>substrate</name>
    </ligand>
</feature>
<dbReference type="InterPro" id="IPR050985">
    <property type="entry name" value="Alpha-glycosidase_related"/>
</dbReference>
<dbReference type="Pfam" id="PF16875">
    <property type="entry name" value="Glyco_hydro_36N"/>
    <property type="match status" value="1"/>
</dbReference>
<evidence type="ECO:0000256" key="4">
    <source>
        <dbReference type="ARBA" id="ARBA00022801"/>
    </source>
</evidence>
<dbReference type="Proteomes" id="UP000286974">
    <property type="component" value="Unassembled WGS sequence"/>
</dbReference>